<organism evidence="11 12">
    <name type="scientific">Pseudokineococcus basanitobsidens</name>
    <dbReference type="NCBI Taxonomy" id="1926649"/>
    <lineage>
        <taxon>Bacteria</taxon>
        <taxon>Bacillati</taxon>
        <taxon>Actinomycetota</taxon>
        <taxon>Actinomycetes</taxon>
        <taxon>Kineosporiales</taxon>
        <taxon>Kineosporiaceae</taxon>
        <taxon>Pseudokineococcus</taxon>
    </lineage>
</organism>
<dbReference type="InterPro" id="IPR050539">
    <property type="entry name" value="ThrE_Dicarb/AminoAcid_Exp"/>
</dbReference>
<feature type="transmembrane region" description="Helical" evidence="8">
    <location>
        <begin position="389"/>
        <end position="409"/>
    </location>
</feature>
<reference evidence="11 12" key="1">
    <citation type="journal article" date="2017" name="Int. J. Syst. Evol. Microbiol.">
        <title>Pseudokineococcus basanitobsidens sp. nov., isolated from volcanic rock.</title>
        <authorList>
            <person name="Lee D.W."/>
            <person name="Park M.Y."/>
            <person name="Kim J.J."/>
            <person name="Kim B.S."/>
        </authorList>
    </citation>
    <scope>NUCLEOTIDE SEQUENCE [LARGE SCALE GENOMIC DNA]</scope>
    <source>
        <strain evidence="11 12">DSM 103726</strain>
    </source>
</reference>
<evidence type="ECO:0000259" key="9">
    <source>
        <dbReference type="Pfam" id="PF06738"/>
    </source>
</evidence>
<comment type="similarity">
    <text evidence="6">Belongs to the ThrE exporter (TC 2.A.79) family.</text>
</comment>
<dbReference type="InterPro" id="IPR024528">
    <property type="entry name" value="ThrE_2"/>
</dbReference>
<evidence type="ECO:0000256" key="7">
    <source>
        <dbReference type="SAM" id="MobiDB-lite"/>
    </source>
</evidence>
<keyword evidence="3 8" id="KW-0812">Transmembrane</keyword>
<dbReference type="PANTHER" id="PTHR34390">
    <property type="entry name" value="UPF0442 PROTEIN YJJB-RELATED"/>
    <property type="match status" value="1"/>
</dbReference>
<feature type="transmembrane region" description="Helical" evidence="8">
    <location>
        <begin position="448"/>
        <end position="467"/>
    </location>
</feature>
<evidence type="ECO:0000256" key="5">
    <source>
        <dbReference type="ARBA" id="ARBA00023136"/>
    </source>
</evidence>
<dbReference type="EMBL" id="JBBIAA010000033">
    <property type="protein sequence ID" value="MEJ5946783.1"/>
    <property type="molecule type" value="Genomic_DNA"/>
</dbReference>
<name>A0ABU8RP25_9ACTN</name>
<dbReference type="InterPro" id="IPR010619">
    <property type="entry name" value="ThrE-like_N"/>
</dbReference>
<sequence>MSEKQGPGTGPVGRGRSRTAGWRRRVVGTEEQTRPITVVERLRGTPFSSPLRMAAPDDATRSLDVLLRLAVLMLRSGSALAEVEAAVVAAAVALGLSEDHLDVDITYSSVTLAYAPPGAPPVARLQVLRTWGTEYARLSAAHSLVRDLVDGRLGREDVALRLAQVERMPRPYRGWMVRVAWGLLAVAVVARLGGGPLALVTGFALAVAVDAGARAMSRAGAPSFFVVGAGAFVAGALSSVLSLLTDVLPSSLAGQVPPAALVVASGIVVLLPGGSLVAAVEDALRGFPVTAAARLVTVVMTTAAIIGGVVAALDVARRAGVPGVDTTAAGAAVGGALTPPLVAVGATALGAAAAAVAYRTPPRLLLVTAAAAASGQVALELVQDGEGPRAAGTLVAAVVVGAVGRVAALRRRATPLAVVVPGTVMLLPGLTIYTALAELTSGTVVTGLVLLGQAVAVALAIGAGVSLGDSVVAPVERGLDQEGRRRRQAPLRS</sequence>
<feature type="transmembrane region" description="Helical" evidence="8">
    <location>
        <begin position="224"/>
        <end position="244"/>
    </location>
</feature>
<evidence type="ECO:0000256" key="2">
    <source>
        <dbReference type="ARBA" id="ARBA00022475"/>
    </source>
</evidence>
<evidence type="ECO:0000256" key="1">
    <source>
        <dbReference type="ARBA" id="ARBA00004651"/>
    </source>
</evidence>
<feature type="transmembrane region" description="Helical" evidence="8">
    <location>
        <begin position="256"/>
        <end position="280"/>
    </location>
</feature>
<gene>
    <name evidence="11" type="ORF">WDZ17_15910</name>
</gene>
<feature type="compositionally biased region" description="Basic residues" evidence="7">
    <location>
        <begin position="15"/>
        <end position="25"/>
    </location>
</feature>
<feature type="transmembrane region" description="Helical" evidence="8">
    <location>
        <begin position="333"/>
        <end position="357"/>
    </location>
</feature>
<accession>A0ABU8RP25</accession>
<evidence type="ECO:0000259" key="10">
    <source>
        <dbReference type="Pfam" id="PF12821"/>
    </source>
</evidence>
<feature type="domain" description="Threonine/Serine exporter ThrE" evidence="10">
    <location>
        <begin position="347"/>
        <end position="470"/>
    </location>
</feature>
<evidence type="ECO:0000313" key="11">
    <source>
        <dbReference type="EMBL" id="MEJ5946783.1"/>
    </source>
</evidence>
<dbReference type="RefSeq" id="WP_339576164.1">
    <property type="nucleotide sequence ID" value="NZ_JBBIAA010000033.1"/>
</dbReference>
<feature type="transmembrane region" description="Helical" evidence="8">
    <location>
        <begin position="364"/>
        <end position="383"/>
    </location>
</feature>
<keyword evidence="12" id="KW-1185">Reference proteome</keyword>
<feature type="domain" description="Threonine/serine exporter-like N-terminal" evidence="9">
    <location>
        <begin position="64"/>
        <end position="315"/>
    </location>
</feature>
<proteinExistence type="inferred from homology"/>
<protein>
    <submittedName>
        <fullName evidence="11">Threonine/serine exporter family protein</fullName>
    </submittedName>
</protein>
<keyword evidence="2" id="KW-1003">Cell membrane</keyword>
<dbReference type="Pfam" id="PF12821">
    <property type="entry name" value="ThrE_2"/>
    <property type="match status" value="1"/>
</dbReference>
<feature type="transmembrane region" description="Helical" evidence="8">
    <location>
        <begin position="292"/>
        <end position="313"/>
    </location>
</feature>
<feature type="transmembrane region" description="Helical" evidence="8">
    <location>
        <begin position="198"/>
        <end position="217"/>
    </location>
</feature>
<comment type="subcellular location">
    <subcellularLocation>
        <location evidence="1">Cell membrane</location>
        <topology evidence="1">Multi-pass membrane protein</topology>
    </subcellularLocation>
</comment>
<evidence type="ECO:0000313" key="12">
    <source>
        <dbReference type="Proteomes" id="UP001387100"/>
    </source>
</evidence>
<feature type="transmembrane region" description="Helical" evidence="8">
    <location>
        <begin position="416"/>
        <end position="436"/>
    </location>
</feature>
<evidence type="ECO:0000256" key="8">
    <source>
        <dbReference type="SAM" id="Phobius"/>
    </source>
</evidence>
<evidence type="ECO:0000256" key="4">
    <source>
        <dbReference type="ARBA" id="ARBA00022989"/>
    </source>
</evidence>
<keyword evidence="4 8" id="KW-1133">Transmembrane helix</keyword>
<keyword evidence="5 8" id="KW-0472">Membrane</keyword>
<dbReference type="Proteomes" id="UP001387100">
    <property type="component" value="Unassembled WGS sequence"/>
</dbReference>
<dbReference type="Pfam" id="PF06738">
    <property type="entry name" value="ThrE"/>
    <property type="match status" value="1"/>
</dbReference>
<comment type="caution">
    <text evidence="11">The sequence shown here is derived from an EMBL/GenBank/DDBJ whole genome shotgun (WGS) entry which is preliminary data.</text>
</comment>
<feature type="region of interest" description="Disordered" evidence="7">
    <location>
        <begin position="1"/>
        <end position="25"/>
    </location>
</feature>
<evidence type="ECO:0000256" key="6">
    <source>
        <dbReference type="ARBA" id="ARBA00034125"/>
    </source>
</evidence>
<evidence type="ECO:0000256" key="3">
    <source>
        <dbReference type="ARBA" id="ARBA00022692"/>
    </source>
</evidence>